<dbReference type="SUPFAM" id="SSF56281">
    <property type="entry name" value="Metallo-hydrolase/oxidoreductase"/>
    <property type="match status" value="1"/>
</dbReference>
<dbReference type="STRING" id="192814.GCA_900166575_02276"/>
<dbReference type="Proteomes" id="UP000297982">
    <property type="component" value="Unassembled WGS sequence"/>
</dbReference>
<comment type="caution">
    <text evidence="2">The sequence shown here is derived from an EMBL/GenBank/DDBJ whole genome shotgun (WGS) entry which is preliminary data.</text>
</comment>
<dbReference type="RefSeq" id="WP_135327392.1">
    <property type="nucleotide sequence ID" value="NZ_SRJC01000001.1"/>
</dbReference>
<dbReference type="PANTHER" id="PTHR42951">
    <property type="entry name" value="METALLO-BETA-LACTAMASE DOMAIN-CONTAINING"/>
    <property type="match status" value="1"/>
</dbReference>
<evidence type="ECO:0000313" key="3">
    <source>
        <dbReference type="Proteomes" id="UP000297982"/>
    </source>
</evidence>
<proteinExistence type="predicted"/>
<dbReference type="InterPro" id="IPR036866">
    <property type="entry name" value="RibonucZ/Hydroxyglut_hydro"/>
</dbReference>
<dbReference type="CDD" id="cd07743">
    <property type="entry name" value="metallo-hydrolase-like_MBL-fold"/>
    <property type="match status" value="1"/>
</dbReference>
<gene>
    <name evidence="2" type="ORF">E4663_09460</name>
</gene>
<feature type="domain" description="Metallo-beta-lactamase" evidence="1">
    <location>
        <begin position="16"/>
        <end position="205"/>
    </location>
</feature>
<keyword evidence="3" id="KW-1185">Reference proteome</keyword>
<evidence type="ECO:0000313" key="2">
    <source>
        <dbReference type="EMBL" id="TGB05195.1"/>
    </source>
</evidence>
<dbReference type="GO" id="GO:0016787">
    <property type="term" value="F:hydrolase activity"/>
    <property type="evidence" value="ECO:0007669"/>
    <property type="project" value="UniProtKB-KW"/>
</dbReference>
<reference evidence="2 3" key="1">
    <citation type="journal article" date="2003" name="Int. J. Syst. Evol. Microbiol.">
        <title>Halobacillus salinus sp. nov., isolated from a salt lake on the coast of the East Sea in Korea.</title>
        <authorList>
            <person name="Yoon J.H."/>
            <person name="Kang K.H."/>
            <person name="Park Y.H."/>
        </authorList>
    </citation>
    <scope>NUCLEOTIDE SEQUENCE [LARGE SCALE GENOMIC DNA]</scope>
    <source>
        <strain evidence="2 3">HSL-3</strain>
    </source>
</reference>
<dbReference type="PANTHER" id="PTHR42951:SF14">
    <property type="entry name" value="METALLO-BETA-LACTAMASE SUPERFAMILY PROTEIN"/>
    <property type="match status" value="1"/>
</dbReference>
<dbReference type="InterPro" id="IPR050855">
    <property type="entry name" value="NDM-1-like"/>
</dbReference>
<accession>A0A4Z0H8P0</accession>
<dbReference type="SMART" id="SM00849">
    <property type="entry name" value="Lactamase_B"/>
    <property type="match status" value="1"/>
</dbReference>
<protein>
    <submittedName>
        <fullName evidence="2">MBL fold metallo-hydrolase</fullName>
    </submittedName>
</protein>
<name>A0A4Z0H8P0_9BACI</name>
<organism evidence="2 3">
    <name type="scientific">Halobacillus salinus</name>
    <dbReference type="NCBI Taxonomy" id="192814"/>
    <lineage>
        <taxon>Bacteria</taxon>
        <taxon>Bacillati</taxon>
        <taxon>Bacillota</taxon>
        <taxon>Bacilli</taxon>
        <taxon>Bacillales</taxon>
        <taxon>Bacillaceae</taxon>
        <taxon>Halobacillus</taxon>
    </lineage>
</organism>
<dbReference type="Gene3D" id="3.60.15.10">
    <property type="entry name" value="Ribonuclease Z/Hydroxyacylglutathione hydrolase-like"/>
    <property type="match status" value="1"/>
</dbReference>
<evidence type="ECO:0000259" key="1">
    <source>
        <dbReference type="SMART" id="SM00849"/>
    </source>
</evidence>
<dbReference type="Pfam" id="PF00753">
    <property type="entry name" value="Lactamase_B"/>
    <property type="match status" value="1"/>
</dbReference>
<dbReference type="AlphaFoldDB" id="A0A4Z0H8P0"/>
<dbReference type="EMBL" id="SRJC01000001">
    <property type="protein sequence ID" value="TGB05195.1"/>
    <property type="molecule type" value="Genomic_DNA"/>
</dbReference>
<keyword evidence="2" id="KW-0378">Hydrolase</keyword>
<dbReference type="InterPro" id="IPR001279">
    <property type="entry name" value="Metallo-B-lactamas"/>
</dbReference>
<sequence>MSFQQIQNDCYYYHSSVNIGYVKSGSYGMLIDAGLDKSSIKKVLKELESHELPLTHLFITHAHSDHYGGAKYIQDQYSVHTIAPVLEEAILRYPSIEPLYLFGGNDPIDELQNKFLQGPPVRIDEVITETTFQFGDKTCDTFLLPGHSYHQLALRVDGILFAADSYFSEVTLKKHKIPFLTDAHLALRSLERLATIDCEKAVPGHGEQEEDPSSTISANISCHKEIMEWIHDYVVNHESISHEQLVSEVCNHYKVKASQLSQWLLYRTAVSGYLVGLLKEGKLEQAIEDNRWVFKSR</sequence>